<feature type="region of interest" description="Disordered" evidence="1">
    <location>
        <begin position="462"/>
        <end position="553"/>
    </location>
</feature>
<evidence type="ECO:0000313" key="2">
    <source>
        <dbReference type="EMBL" id="NML92942.1"/>
    </source>
</evidence>
<gene>
    <name evidence="2" type="ORF">HHL27_04570</name>
</gene>
<feature type="compositionally biased region" description="Polar residues" evidence="1">
    <location>
        <begin position="326"/>
        <end position="336"/>
    </location>
</feature>
<feature type="region of interest" description="Disordered" evidence="1">
    <location>
        <begin position="226"/>
        <end position="276"/>
    </location>
</feature>
<feature type="compositionally biased region" description="Polar residues" evidence="1">
    <location>
        <begin position="539"/>
        <end position="553"/>
    </location>
</feature>
<reference evidence="2 3" key="1">
    <citation type="submission" date="2020-04" db="EMBL/GenBank/DDBJ databases">
        <title>Novosphingobium sp. TW-4 isolated from soil.</title>
        <authorList>
            <person name="Dahal R.H."/>
            <person name="Chaudhary D.K."/>
        </authorList>
    </citation>
    <scope>NUCLEOTIDE SEQUENCE [LARGE SCALE GENOMIC DNA]</scope>
    <source>
        <strain evidence="2 3">TW-4</strain>
    </source>
</reference>
<evidence type="ECO:0008006" key="4">
    <source>
        <dbReference type="Google" id="ProtNLM"/>
    </source>
</evidence>
<proteinExistence type="predicted"/>
<dbReference type="RefSeq" id="WP_169492218.1">
    <property type="nucleotide sequence ID" value="NZ_JABBGM010000002.1"/>
</dbReference>
<dbReference type="EMBL" id="JABBGM010000002">
    <property type="protein sequence ID" value="NML92942.1"/>
    <property type="molecule type" value="Genomic_DNA"/>
</dbReference>
<name>A0A7Y0BM75_9SPHN</name>
<sequence length="553" mass="54713">MVEIAANAANTISLGDTLAALTAGTTTNSATASPNSPGFAEALVNAQALNPEGSTGGKGLQDVAARQSLAAAVAATGQLRQSGLELSGAAPARMPSSTIQANATTDDATTDETTDFVQAQLTALPIAGEAAAQLARAILSAPTTTLSAPSATNAAPSGVQTLATTLPPKVTTTVEEAATPSAKGLDTTAIALTMETPLDGQATKAGASATFSATATAPATVTRTITEAEPEAKPGVTAKTFKSAATQTATTTAPSTTSRTGLPEPSREDVPMPAESPASEVIVAAKAIQAEDSAGASPRNTAGSQREDRTATSDKALPARVADAIQSENKPAATSSRLDKAGATRSETQADASATAQTAVAPGTTTPIQTTSNNAQVASALNDQTVQKPVSFGTLVDAIARARTDAEGSAAPIAVALNHTDFGKVSLRFKAEEDGLSVAMSSSDPGFAPAVASASVTAASAGQQASASQQDANRNEATARQSQQSQQAQLADAGAAGTGANGQSQGNAAQAGQGDPRQPATRGTATAGTASPSTRDRATTATPQNNSRHGIFA</sequence>
<evidence type="ECO:0000256" key="1">
    <source>
        <dbReference type="SAM" id="MobiDB-lite"/>
    </source>
</evidence>
<comment type="caution">
    <text evidence="2">The sequence shown here is derived from an EMBL/GenBank/DDBJ whole genome shotgun (WGS) entry which is preliminary data.</text>
</comment>
<feature type="compositionally biased region" description="Low complexity" evidence="1">
    <location>
        <begin position="237"/>
        <end position="260"/>
    </location>
</feature>
<feature type="region of interest" description="Disordered" evidence="1">
    <location>
        <begin position="289"/>
        <end position="370"/>
    </location>
</feature>
<feature type="compositionally biased region" description="Low complexity" evidence="1">
    <location>
        <begin position="349"/>
        <end position="361"/>
    </location>
</feature>
<accession>A0A7Y0BM75</accession>
<feature type="compositionally biased region" description="Low complexity" evidence="1">
    <location>
        <begin position="501"/>
        <end position="533"/>
    </location>
</feature>
<evidence type="ECO:0000313" key="3">
    <source>
        <dbReference type="Proteomes" id="UP000583556"/>
    </source>
</evidence>
<protein>
    <recommendedName>
        <fullName evidence="4">Flagellar hook-length control protein FliK</fullName>
    </recommendedName>
</protein>
<feature type="compositionally biased region" description="Low complexity" evidence="1">
    <location>
        <begin position="462"/>
        <end position="495"/>
    </location>
</feature>
<keyword evidence="3" id="KW-1185">Reference proteome</keyword>
<dbReference type="AlphaFoldDB" id="A0A7Y0BM75"/>
<organism evidence="2 3">
    <name type="scientific">Novosphingobium olei</name>
    <dbReference type="NCBI Taxonomy" id="2728851"/>
    <lineage>
        <taxon>Bacteria</taxon>
        <taxon>Pseudomonadati</taxon>
        <taxon>Pseudomonadota</taxon>
        <taxon>Alphaproteobacteria</taxon>
        <taxon>Sphingomonadales</taxon>
        <taxon>Sphingomonadaceae</taxon>
        <taxon>Novosphingobium</taxon>
    </lineage>
</organism>
<dbReference type="Proteomes" id="UP000583556">
    <property type="component" value="Unassembled WGS sequence"/>
</dbReference>